<keyword evidence="3" id="KW-1133">Transmembrane helix</keyword>
<evidence type="ECO:0000256" key="3">
    <source>
        <dbReference type="SAM" id="Phobius"/>
    </source>
</evidence>
<dbReference type="GO" id="GO:0008083">
    <property type="term" value="F:growth factor activity"/>
    <property type="evidence" value="ECO:0007669"/>
    <property type="project" value="InterPro"/>
</dbReference>
<reference evidence="5 6" key="1">
    <citation type="journal article" date="2017" name="BMC Genomics">
        <title>Genomic characterization of two novel pathogenic avipoxviruses isolated from pacific shearwaters (Ardenna spp.).</title>
        <authorList>
            <person name="Sarker S."/>
            <person name="Das S."/>
            <person name="Lavers J.L."/>
            <person name="Hutton I."/>
            <person name="Helbig K."/>
            <person name="Imbery J."/>
            <person name="Upton C."/>
            <person name="Raidal S.R."/>
        </authorList>
    </citation>
    <scope>NUCLEOTIDE SEQUENCE [LARGE SCALE GENOMIC DNA]</scope>
    <source>
        <strain evidence="5 6">SWPV-1</strain>
    </source>
</reference>
<dbReference type="SUPFAM" id="SSF57501">
    <property type="entry name" value="Cystine-knot cytokines"/>
    <property type="match status" value="1"/>
</dbReference>
<dbReference type="PANTHER" id="PTHR11848">
    <property type="entry name" value="TGF-BETA FAMILY"/>
    <property type="match status" value="1"/>
</dbReference>
<evidence type="ECO:0000256" key="1">
    <source>
        <dbReference type="ARBA" id="ARBA00004613"/>
    </source>
</evidence>
<dbReference type="EMBL" id="KX857216">
    <property type="protein sequence ID" value="ARF02669.1"/>
    <property type="molecule type" value="Genomic_DNA"/>
</dbReference>
<dbReference type="InterPro" id="IPR029034">
    <property type="entry name" value="Cystine-knot_cytokine"/>
</dbReference>
<name>A0A1V0S7W8_CNPV</name>
<keyword evidence="3" id="KW-0812">Transmembrane</keyword>
<evidence type="ECO:0000259" key="4">
    <source>
        <dbReference type="PROSITE" id="PS51362"/>
    </source>
</evidence>
<protein>
    <submittedName>
        <fullName evidence="5">SWPV1-055</fullName>
    </submittedName>
</protein>
<dbReference type="InterPro" id="IPR015615">
    <property type="entry name" value="TGF-beta-rel"/>
</dbReference>
<dbReference type="Proteomes" id="UP000315116">
    <property type="component" value="Segment"/>
</dbReference>
<dbReference type="InterPro" id="IPR001839">
    <property type="entry name" value="TGF-b_C"/>
</dbReference>
<sequence>MIHRIFLSFIFITSIIDYTISTLMTGIKYKNFNTSLVEKVNLEGKSSNIIIGEYISNSDAIFNVNDIYSISNDICIYIYLKKDKISRTVLIDIITDKHLRIERNILSSGLWYCFKINNKLIDKIDKVNNVTIKINTDAEVNTNYPPFIEYYTNINNYDDKRNKRAYELCSIRERYLDLKYLDMDDTIIAPRGITFKYCRGYCNENNNYFYSNSLYGIIATKFISLKAVSRSNFRQCCSPESMESISILYMDQEGNIRKGELVDSTISKCVCK</sequence>
<evidence type="ECO:0000313" key="5">
    <source>
        <dbReference type="EMBL" id="ARF02669.1"/>
    </source>
</evidence>
<dbReference type="SMART" id="SM00204">
    <property type="entry name" value="TGFB"/>
    <property type="match status" value="1"/>
</dbReference>
<dbReference type="GO" id="GO:0005615">
    <property type="term" value="C:extracellular space"/>
    <property type="evidence" value="ECO:0007669"/>
    <property type="project" value="TreeGrafter"/>
</dbReference>
<dbReference type="Gene3D" id="2.10.90.10">
    <property type="entry name" value="Cystine-knot cytokines"/>
    <property type="match status" value="1"/>
</dbReference>
<evidence type="ECO:0000313" key="6">
    <source>
        <dbReference type="Proteomes" id="UP000315116"/>
    </source>
</evidence>
<proteinExistence type="predicted"/>
<evidence type="ECO:0000256" key="2">
    <source>
        <dbReference type="ARBA" id="ARBA00022525"/>
    </source>
</evidence>
<dbReference type="PANTHER" id="PTHR11848:SF262">
    <property type="entry name" value="LD29161P"/>
    <property type="match status" value="1"/>
</dbReference>
<gene>
    <name evidence="5" type="primary">SWPV1-055</name>
</gene>
<keyword evidence="2" id="KW-0964">Secreted</keyword>
<keyword evidence="3" id="KW-0472">Membrane</keyword>
<dbReference type="Pfam" id="PF00019">
    <property type="entry name" value="TGF_beta"/>
    <property type="match status" value="1"/>
</dbReference>
<comment type="subcellular location">
    <subcellularLocation>
        <location evidence="1">Secreted</location>
    </subcellularLocation>
</comment>
<organism evidence="5 6">
    <name type="scientific">Shearwaterpox virus</name>
    <dbReference type="NCBI Taxonomy" id="1974596"/>
    <lineage>
        <taxon>Viruses</taxon>
        <taxon>Varidnaviria</taxon>
        <taxon>Bamfordvirae</taxon>
        <taxon>Nucleocytoviricota</taxon>
        <taxon>Pokkesviricetes</taxon>
        <taxon>Chitovirales</taxon>
        <taxon>Poxviridae</taxon>
        <taxon>Chordopoxvirinae</taxon>
        <taxon>Avipoxvirus</taxon>
        <taxon>Avipoxvirus canarypox</taxon>
        <taxon>Canarypox virus</taxon>
    </lineage>
</organism>
<dbReference type="PROSITE" id="PS51362">
    <property type="entry name" value="TGF_BETA_2"/>
    <property type="match status" value="1"/>
</dbReference>
<accession>A0A1V0S7W8</accession>
<dbReference type="GO" id="GO:0005125">
    <property type="term" value="F:cytokine activity"/>
    <property type="evidence" value="ECO:0007669"/>
    <property type="project" value="TreeGrafter"/>
</dbReference>
<feature type="transmembrane region" description="Helical" evidence="3">
    <location>
        <begin position="6"/>
        <end position="27"/>
    </location>
</feature>
<feature type="domain" description="TGF-beta family profile" evidence="4">
    <location>
        <begin position="158"/>
        <end position="272"/>
    </location>
</feature>